<feature type="domain" description="CHAT" evidence="5">
    <location>
        <begin position="697"/>
        <end position="1013"/>
    </location>
</feature>
<evidence type="ECO:0000259" key="5">
    <source>
        <dbReference type="Pfam" id="PF12770"/>
    </source>
</evidence>
<dbReference type="InterPro" id="IPR024983">
    <property type="entry name" value="CHAT_dom"/>
</dbReference>
<sequence precursor="true">MNDRACSSTFAVVLLLSVCSVSLHGQTQEDLETSAYYSRTYVQLSRSGKINEAVATAERYAEFLLQRFPKRDHWKASLYLGEAYGFQARYKEAMEQWHLTIERIKDAAPQTELERQAIVVMSGDALKSIGFCLENLGRAAEAVPYFEAGVDYWSKARHPNARRYYANAQTALADAHIILGNSEKARSLLNAATATLEPLARADTNVGHSSPSYDLSLTLHMSGELDAKEDRYDLAEVKLRRALQLRATANGWHHLDTAKVLDSLVRLYGSQGRWQEAEMYCRAELEAYEQSVGQDHVEITTAQIRMAAVLNAQDRHAEAEPILRRAAAQLTAAFGADNTRTTTATFELAKTLWNLEKYDEAETVMLKNLEIGKKLHGPASALLSDDLNLLASLKFSQGKPAESLQVLDELLKIHQVSPLTPQDLESLYINRSSALWYTGKREEAVLELDKCLDQVELLRSFSSGAERERAEMFQEVSASFVTAIAWQAELKNAEKLFAAVERVKARSFLDELKLKNADLLAGLSAEERAELTRTENQLRQELLAAENRYYALPELGPQPAAEAIEQRKKLASEVMSARDRLYRHLADIRSASPIYRELIVNKTAAPTVAQVQQLLGDDEILLSYSVGAYHSYVIAVRRDSVQFTELTLDEATATKLGVEAGSLTAAMVSQVLQDKKTGLLTIVSSPHRRDEKVGGVLSSLWKALIPATERDLLTSGKLKLLTILPDGPLALLPFETLVTSDDEEHPEYLLDVGPPIAYAPSAAVLLNLASRTPSDAAAAQKLLTLGDPSYAAPTATTDAVDRKVGVQRSIDRFRASLSRLPFTGKESNWVQQNLEKIGFTTVKVTGPAATEAAIRQHAPGRQIIHLACHGMADQNYGNFFGALAIAPGRAGDPRDDGYLSMSEIYELNLDGCELAILSACETNYGPQQQGEGVWALSRGFLVAGSRRVVASNWVVDDAAGATLVSYFAGYLTLAGKDPTARNYASALHNAKKQVRKQEQWKHPFYWSSLVLVGPK</sequence>
<dbReference type="RefSeq" id="WP_202921480.1">
    <property type="nucleotide sequence ID" value="NZ_CP036274.1"/>
</dbReference>
<dbReference type="Gene3D" id="1.25.40.10">
    <property type="entry name" value="Tetratricopeptide repeat domain"/>
    <property type="match status" value="3"/>
</dbReference>
<dbReference type="SUPFAM" id="SSF48452">
    <property type="entry name" value="TPR-like"/>
    <property type="match status" value="2"/>
</dbReference>
<evidence type="ECO:0000256" key="2">
    <source>
        <dbReference type="ARBA" id="ARBA00022803"/>
    </source>
</evidence>
<dbReference type="Pfam" id="PF13374">
    <property type="entry name" value="TPR_10"/>
    <property type="match status" value="1"/>
</dbReference>
<dbReference type="SMART" id="SM00028">
    <property type="entry name" value="TPR"/>
    <property type="match status" value="7"/>
</dbReference>
<evidence type="ECO:0000256" key="4">
    <source>
        <dbReference type="SAM" id="SignalP"/>
    </source>
</evidence>
<dbReference type="AlphaFoldDB" id="A0A517Y4Q2"/>
<keyword evidence="7" id="KW-1185">Reference proteome</keyword>
<keyword evidence="3" id="KW-0175">Coiled coil</keyword>
<feature type="coiled-coil region" evidence="3">
    <location>
        <begin position="528"/>
        <end position="580"/>
    </location>
</feature>
<name>A0A517Y4Q2_9BACT</name>
<dbReference type="PANTHER" id="PTHR45641">
    <property type="entry name" value="TETRATRICOPEPTIDE REPEAT PROTEIN (AFU_ORTHOLOGUE AFUA_6G03870)"/>
    <property type="match status" value="1"/>
</dbReference>
<dbReference type="PANTHER" id="PTHR45641:SF19">
    <property type="entry name" value="NEPHROCYSTIN-3"/>
    <property type="match status" value="1"/>
</dbReference>
<evidence type="ECO:0000313" key="6">
    <source>
        <dbReference type="EMBL" id="QDU25102.1"/>
    </source>
</evidence>
<proteinExistence type="predicted"/>
<dbReference type="Pfam" id="PF13424">
    <property type="entry name" value="TPR_12"/>
    <property type="match status" value="1"/>
</dbReference>
<gene>
    <name evidence="6" type="ORF">ETAA8_01630</name>
</gene>
<keyword evidence="2" id="KW-0802">TPR repeat</keyword>
<evidence type="ECO:0000256" key="3">
    <source>
        <dbReference type="SAM" id="Coils"/>
    </source>
</evidence>
<evidence type="ECO:0000313" key="7">
    <source>
        <dbReference type="Proteomes" id="UP000315017"/>
    </source>
</evidence>
<accession>A0A517Y4Q2</accession>
<dbReference type="Proteomes" id="UP000315017">
    <property type="component" value="Chromosome"/>
</dbReference>
<dbReference type="Pfam" id="PF12770">
    <property type="entry name" value="CHAT"/>
    <property type="match status" value="1"/>
</dbReference>
<dbReference type="InterPro" id="IPR019734">
    <property type="entry name" value="TPR_rpt"/>
</dbReference>
<evidence type="ECO:0000256" key="1">
    <source>
        <dbReference type="ARBA" id="ARBA00022737"/>
    </source>
</evidence>
<dbReference type="InterPro" id="IPR011990">
    <property type="entry name" value="TPR-like_helical_dom_sf"/>
</dbReference>
<keyword evidence="1" id="KW-0677">Repeat</keyword>
<protein>
    <submittedName>
        <fullName evidence="6">CHAT domain protein</fullName>
    </submittedName>
</protein>
<dbReference type="KEGG" id="aagg:ETAA8_01630"/>
<feature type="signal peptide" evidence="4">
    <location>
        <begin position="1"/>
        <end position="25"/>
    </location>
</feature>
<keyword evidence="4" id="KW-0732">Signal</keyword>
<feature type="chain" id="PRO_5021958281" evidence="4">
    <location>
        <begin position="26"/>
        <end position="1015"/>
    </location>
</feature>
<dbReference type="EMBL" id="CP036274">
    <property type="protein sequence ID" value="QDU25102.1"/>
    <property type="molecule type" value="Genomic_DNA"/>
</dbReference>
<organism evidence="6 7">
    <name type="scientific">Anatilimnocola aggregata</name>
    <dbReference type="NCBI Taxonomy" id="2528021"/>
    <lineage>
        <taxon>Bacteria</taxon>
        <taxon>Pseudomonadati</taxon>
        <taxon>Planctomycetota</taxon>
        <taxon>Planctomycetia</taxon>
        <taxon>Pirellulales</taxon>
        <taxon>Pirellulaceae</taxon>
        <taxon>Anatilimnocola</taxon>
    </lineage>
</organism>
<reference evidence="6 7" key="1">
    <citation type="submission" date="2019-02" db="EMBL/GenBank/DDBJ databases">
        <title>Deep-cultivation of Planctomycetes and their phenomic and genomic characterization uncovers novel biology.</title>
        <authorList>
            <person name="Wiegand S."/>
            <person name="Jogler M."/>
            <person name="Boedeker C."/>
            <person name="Pinto D."/>
            <person name="Vollmers J."/>
            <person name="Rivas-Marin E."/>
            <person name="Kohn T."/>
            <person name="Peeters S.H."/>
            <person name="Heuer A."/>
            <person name="Rast P."/>
            <person name="Oberbeckmann S."/>
            <person name="Bunk B."/>
            <person name="Jeske O."/>
            <person name="Meyerdierks A."/>
            <person name="Storesund J.E."/>
            <person name="Kallscheuer N."/>
            <person name="Luecker S."/>
            <person name="Lage O.M."/>
            <person name="Pohl T."/>
            <person name="Merkel B.J."/>
            <person name="Hornburger P."/>
            <person name="Mueller R.-W."/>
            <person name="Bruemmer F."/>
            <person name="Labrenz M."/>
            <person name="Spormann A.M."/>
            <person name="Op den Camp H."/>
            <person name="Overmann J."/>
            <person name="Amann R."/>
            <person name="Jetten M.S.M."/>
            <person name="Mascher T."/>
            <person name="Medema M.H."/>
            <person name="Devos D.P."/>
            <person name="Kaster A.-K."/>
            <person name="Ovreas L."/>
            <person name="Rohde M."/>
            <person name="Galperin M.Y."/>
            <person name="Jogler C."/>
        </authorList>
    </citation>
    <scope>NUCLEOTIDE SEQUENCE [LARGE SCALE GENOMIC DNA]</scope>
    <source>
        <strain evidence="6 7">ETA_A8</strain>
    </source>
</reference>